<gene>
    <name evidence="2" type="ORF">BJ554DRAFT_2399</name>
</gene>
<name>A0A8H8DGF9_9FUNG</name>
<evidence type="ECO:0000313" key="3">
    <source>
        <dbReference type="Proteomes" id="UP000673691"/>
    </source>
</evidence>
<proteinExistence type="predicted"/>
<keyword evidence="3" id="KW-1185">Reference proteome</keyword>
<evidence type="ECO:0000313" key="2">
    <source>
        <dbReference type="EMBL" id="KAG5457550.1"/>
    </source>
</evidence>
<feature type="compositionally biased region" description="Polar residues" evidence="1">
    <location>
        <begin position="99"/>
        <end position="110"/>
    </location>
</feature>
<reference evidence="2 3" key="1">
    <citation type="journal article" name="Sci. Rep.">
        <title>Genome-scale phylogenetic analyses confirm Olpidium as the closest living zoosporic fungus to the non-flagellated, terrestrial fungi.</title>
        <authorList>
            <person name="Chang Y."/>
            <person name="Rochon D."/>
            <person name="Sekimoto S."/>
            <person name="Wang Y."/>
            <person name="Chovatia M."/>
            <person name="Sandor L."/>
            <person name="Salamov A."/>
            <person name="Grigoriev I.V."/>
            <person name="Stajich J.E."/>
            <person name="Spatafora J.W."/>
        </authorList>
    </citation>
    <scope>NUCLEOTIDE SEQUENCE [LARGE SCALE GENOMIC DNA]</scope>
    <source>
        <strain evidence="2">S191</strain>
    </source>
</reference>
<evidence type="ECO:0000256" key="1">
    <source>
        <dbReference type="SAM" id="MobiDB-lite"/>
    </source>
</evidence>
<dbReference type="AlphaFoldDB" id="A0A8H8DGF9"/>
<organism evidence="2 3">
    <name type="scientific">Olpidium bornovanus</name>
    <dbReference type="NCBI Taxonomy" id="278681"/>
    <lineage>
        <taxon>Eukaryota</taxon>
        <taxon>Fungi</taxon>
        <taxon>Fungi incertae sedis</taxon>
        <taxon>Olpidiomycota</taxon>
        <taxon>Olpidiomycotina</taxon>
        <taxon>Olpidiomycetes</taxon>
        <taxon>Olpidiales</taxon>
        <taxon>Olpidiaceae</taxon>
        <taxon>Olpidium</taxon>
    </lineage>
</organism>
<feature type="region of interest" description="Disordered" evidence="1">
    <location>
        <begin position="98"/>
        <end position="122"/>
    </location>
</feature>
<sequence length="155" mass="16941">MAGSDSLFRADAKWQIPIVSVQAPTASSDAPGMYLHDVNDAAPPAERISVDGVKKRLRARLEQIVRSLVQRWRPVSGYCDVQNSEETRTNGRIELHNIRPTSPSSQSPSHMPNRFGDGTPATTKSLAKLRHPIRSAEQMNGLPCLSMPAITGSIK</sequence>
<comment type="caution">
    <text evidence="2">The sequence shown here is derived from an EMBL/GenBank/DDBJ whole genome shotgun (WGS) entry which is preliminary data.</text>
</comment>
<dbReference type="EMBL" id="JAEFCI010009868">
    <property type="protein sequence ID" value="KAG5457550.1"/>
    <property type="molecule type" value="Genomic_DNA"/>
</dbReference>
<dbReference type="Proteomes" id="UP000673691">
    <property type="component" value="Unassembled WGS sequence"/>
</dbReference>
<protein>
    <submittedName>
        <fullName evidence="2">Uncharacterized protein</fullName>
    </submittedName>
</protein>
<accession>A0A8H8DGF9</accession>